<feature type="transmembrane region" description="Helical" evidence="6">
    <location>
        <begin position="14"/>
        <end position="38"/>
    </location>
</feature>
<evidence type="ECO:0000256" key="3">
    <source>
        <dbReference type="ARBA" id="ARBA00022692"/>
    </source>
</evidence>
<evidence type="ECO:0000256" key="5">
    <source>
        <dbReference type="ARBA" id="ARBA00023136"/>
    </source>
</evidence>
<evidence type="ECO:0000313" key="8">
    <source>
        <dbReference type="EMBL" id="OMO82461.1"/>
    </source>
</evidence>
<evidence type="ECO:0000256" key="6">
    <source>
        <dbReference type="SAM" id="Phobius"/>
    </source>
</evidence>
<organism evidence="8 9">
    <name type="scientific">Corchorus olitorius</name>
    <dbReference type="NCBI Taxonomy" id="93759"/>
    <lineage>
        <taxon>Eukaryota</taxon>
        <taxon>Viridiplantae</taxon>
        <taxon>Streptophyta</taxon>
        <taxon>Embryophyta</taxon>
        <taxon>Tracheophyta</taxon>
        <taxon>Spermatophyta</taxon>
        <taxon>Magnoliopsida</taxon>
        <taxon>eudicotyledons</taxon>
        <taxon>Gunneridae</taxon>
        <taxon>Pentapetalae</taxon>
        <taxon>rosids</taxon>
        <taxon>malvids</taxon>
        <taxon>Malvales</taxon>
        <taxon>Malvaceae</taxon>
        <taxon>Grewioideae</taxon>
        <taxon>Apeibeae</taxon>
        <taxon>Corchorus</taxon>
    </lineage>
</organism>
<dbReference type="InterPro" id="IPR006694">
    <property type="entry name" value="Fatty_acid_hydroxylase"/>
</dbReference>
<dbReference type="AlphaFoldDB" id="A0A1R3IIX1"/>
<keyword evidence="5 6" id="KW-0472">Membrane</keyword>
<evidence type="ECO:0000256" key="4">
    <source>
        <dbReference type="ARBA" id="ARBA00022989"/>
    </source>
</evidence>
<comment type="caution">
    <text evidence="8">The sequence shown here is derived from an EMBL/GenBank/DDBJ whole genome shotgun (WGS) entry which is preliminary data.</text>
</comment>
<name>A0A1R3IIX1_9ROSI</name>
<proteinExistence type="inferred from homology"/>
<feature type="domain" description="Fatty acid hydroxylase" evidence="7">
    <location>
        <begin position="102"/>
        <end position="237"/>
    </location>
</feature>
<evidence type="ECO:0000313" key="9">
    <source>
        <dbReference type="Proteomes" id="UP000187203"/>
    </source>
</evidence>
<keyword evidence="3 6" id="KW-0812">Transmembrane</keyword>
<comment type="subcellular location">
    <subcellularLocation>
        <location evidence="1">Membrane</location>
    </subcellularLocation>
</comment>
<feature type="transmembrane region" description="Helical" evidence="6">
    <location>
        <begin position="306"/>
        <end position="326"/>
    </location>
</feature>
<dbReference type="Pfam" id="PF04116">
    <property type="entry name" value="FA_hydroxylase"/>
    <property type="match status" value="2"/>
</dbReference>
<dbReference type="Proteomes" id="UP000187203">
    <property type="component" value="Unassembled WGS sequence"/>
</dbReference>
<sequence>MEVANFFKLTLEEFIGATMPIVLYWVYSWMYMVLDSYYPNYRLHPKQDEDEKNLVPKSTVIKGVLWQQLRMFIANILLFMATREYNDEAAEPFSFFVIARQWIVAMLVLDTYHYFLHRAMHQIKFLYKNLHSHHHRLVVPYTYGSIYQHPIEGFLFDIVGGVLSFVVSGMSLRTSIFFFSFGTLKNVDDHCSMLLPGNPFHVLFQNSTAYHDLHHQLHGGKYNFGQPFFSHWDKILGIYMVLEPYSQNYRLHSKKDEDQKNLVSKEAVIKRVLFLQFLQILSAILLFMVTGGNIGAGSSTTQSSSIFAIARQLVIAMVVLDTYQYFIHRFLYHNKFLYRYIHAQHHQLVVPYTYGALYSHPLEAFLGETIGAFVSFAISGMSPRTAIFFFSFSTIKNVDDHCGILLPGNPFHLLFRNNTAYHDIHHQLYGGKYNYAQPFFVMWDKILGTHMPYSIEKRVDGGFEARPPKDYYKED</sequence>
<dbReference type="EMBL" id="AWUE01018138">
    <property type="protein sequence ID" value="OMO82461.1"/>
    <property type="molecule type" value="Genomic_DNA"/>
</dbReference>
<keyword evidence="9" id="KW-1185">Reference proteome</keyword>
<reference evidence="9" key="1">
    <citation type="submission" date="2013-09" db="EMBL/GenBank/DDBJ databases">
        <title>Corchorus olitorius genome sequencing.</title>
        <authorList>
            <person name="Alam M."/>
            <person name="Haque M.S."/>
            <person name="Islam M.S."/>
            <person name="Emdad E.M."/>
            <person name="Islam M.M."/>
            <person name="Ahmed B."/>
            <person name="Halim A."/>
            <person name="Hossen Q.M.M."/>
            <person name="Hossain M.Z."/>
            <person name="Ahmed R."/>
            <person name="Khan M.M."/>
            <person name="Islam R."/>
            <person name="Rashid M.M."/>
            <person name="Khan S.A."/>
            <person name="Rahman M.S."/>
            <person name="Alam M."/>
            <person name="Yahiya A.S."/>
            <person name="Khan M.S."/>
            <person name="Azam M.S."/>
            <person name="Haque T."/>
            <person name="Lashkar M.Z.H."/>
            <person name="Akhand A.I."/>
            <person name="Morshed G."/>
            <person name="Roy S."/>
            <person name="Uddin K.S."/>
            <person name="Rabeya T."/>
            <person name="Hossain A.S."/>
            <person name="Chowdhury A."/>
            <person name="Snigdha A.R."/>
            <person name="Mortoza M.S."/>
            <person name="Matin S.A."/>
            <person name="Hoque S.M.E."/>
            <person name="Islam M.K."/>
            <person name="Roy D.K."/>
            <person name="Haider R."/>
            <person name="Moosa M.M."/>
            <person name="Elias S.M."/>
            <person name="Hasan A.M."/>
            <person name="Jahan S."/>
            <person name="Shafiuddin M."/>
            <person name="Mahmood N."/>
            <person name="Shommy N.S."/>
        </authorList>
    </citation>
    <scope>NUCLEOTIDE SEQUENCE [LARGE SCALE GENOMIC DNA]</scope>
    <source>
        <strain evidence="9">cv. O-4</strain>
    </source>
</reference>
<feature type="domain" description="Fatty acid hydroxylase" evidence="7">
    <location>
        <begin position="314"/>
        <end position="449"/>
    </location>
</feature>
<dbReference type="GO" id="GO:0016020">
    <property type="term" value="C:membrane"/>
    <property type="evidence" value="ECO:0007669"/>
    <property type="project" value="UniProtKB-SubCell"/>
</dbReference>
<comment type="similarity">
    <text evidence="2">Belongs to the sterol desaturase family.</text>
</comment>
<dbReference type="PANTHER" id="PTHR11863">
    <property type="entry name" value="STEROL DESATURASE"/>
    <property type="match status" value="1"/>
</dbReference>
<evidence type="ECO:0000259" key="7">
    <source>
        <dbReference type="Pfam" id="PF04116"/>
    </source>
</evidence>
<dbReference type="GO" id="GO:0005506">
    <property type="term" value="F:iron ion binding"/>
    <property type="evidence" value="ECO:0007669"/>
    <property type="project" value="InterPro"/>
</dbReference>
<dbReference type="GO" id="GO:0016491">
    <property type="term" value="F:oxidoreductase activity"/>
    <property type="evidence" value="ECO:0007669"/>
    <property type="project" value="InterPro"/>
</dbReference>
<evidence type="ECO:0000256" key="2">
    <source>
        <dbReference type="ARBA" id="ARBA00009324"/>
    </source>
</evidence>
<dbReference type="OrthoDB" id="408954at2759"/>
<feature type="transmembrane region" description="Helical" evidence="6">
    <location>
        <begin position="272"/>
        <end position="294"/>
    </location>
</feature>
<keyword evidence="4 6" id="KW-1133">Transmembrane helix</keyword>
<accession>A0A1R3IIX1</accession>
<dbReference type="STRING" id="93759.A0A1R3IIX1"/>
<dbReference type="InterPro" id="IPR050307">
    <property type="entry name" value="Sterol_Desaturase_Related"/>
</dbReference>
<protein>
    <submittedName>
        <fullName evidence="8">Fatty acid hydroxylase</fullName>
    </submittedName>
</protein>
<dbReference type="GO" id="GO:0008610">
    <property type="term" value="P:lipid biosynthetic process"/>
    <property type="evidence" value="ECO:0007669"/>
    <property type="project" value="InterPro"/>
</dbReference>
<evidence type="ECO:0000256" key="1">
    <source>
        <dbReference type="ARBA" id="ARBA00004370"/>
    </source>
</evidence>
<gene>
    <name evidence="8" type="ORF">COLO4_22998</name>
</gene>